<dbReference type="InterPro" id="IPR044174">
    <property type="entry name" value="BC10-like"/>
</dbReference>
<dbReference type="Pfam" id="PF02485">
    <property type="entry name" value="Branch"/>
    <property type="match status" value="1"/>
</dbReference>
<dbReference type="Proteomes" id="UP001140949">
    <property type="component" value="Unassembled WGS sequence"/>
</dbReference>
<evidence type="ECO:0000256" key="3">
    <source>
        <dbReference type="ARBA" id="ARBA00022679"/>
    </source>
</evidence>
<gene>
    <name evidence="6" type="ORF">M6B38_325825</name>
</gene>
<dbReference type="PANTHER" id="PTHR31042">
    <property type="entry name" value="CORE-2/I-BRANCHING BETA-1,6-N-ACETYLGLUCOSAMINYLTRANSFERASE FAMILY PROTEIN-RELATED"/>
    <property type="match status" value="1"/>
</dbReference>
<evidence type="ECO:0000256" key="4">
    <source>
        <dbReference type="ARBA" id="ARBA00023136"/>
    </source>
</evidence>
<accession>A0AAX6H7B1</accession>
<dbReference type="GO" id="GO:0016757">
    <property type="term" value="F:glycosyltransferase activity"/>
    <property type="evidence" value="ECO:0007669"/>
    <property type="project" value="UniProtKB-KW"/>
</dbReference>
<evidence type="ECO:0000313" key="7">
    <source>
        <dbReference type="Proteomes" id="UP001140949"/>
    </source>
</evidence>
<dbReference type="PANTHER" id="PTHR31042:SF70">
    <property type="entry name" value="OS01G0695200 PROTEIN"/>
    <property type="match status" value="1"/>
</dbReference>
<keyword evidence="4" id="KW-0472">Membrane</keyword>
<comment type="subcellular location">
    <subcellularLocation>
        <location evidence="1">Membrane</location>
        <topology evidence="1">Single-pass type II membrane protein</topology>
    </subcellularLocation>
</comment>
<evidence type="ECO:0000256" key="2">
    <source>
        <dbReference type="ARBA" id="ARBA00022676"/>
    </source>
</evidence>
<protein>
    <recommendedName>
        <fullName evidence="8">Core-2/I-branching beta-1,6-N-acetylglucosaminyltransferase family protein</fullName>
    </recommendedName>
</protein>
<dbReference type="InterPro" id="IPR003406">
    <property type="entry name" value="Glyco_trans_14"/>
</dbReference>
<keyword evidence="5" id="KW-0325">Glycoprotein</keyword>
<evidence type="ECO:0000313" key="6">
    <source>
        <dbReference type="EMBL" id="KAJ6836604.1"/>
    </source>
</evidence>
<sequence length="380" mass="44276">MTKKKSQPIPLLWLLLQLIITLSVVLCILTFLHHHHHRNPLSAEEEEEERLRFVDVGNPKVAFLFLARANLPLDFLWHAFFKNAELDGGEDLFSIYIHSRPGFVFDKSTTRSYFFYGRQLRRSVKVGWGEPSMIEAERMLLAAALDDPANQRFVLLSESCVPLYNFSYTYSYLMSSSKSFVDSFLDEKETRYNPKMSPTISKETWRKGSQWITLVRKHAVVVVSDEIIFPVFKRHCKRRPELNLEEKHKIKPIILQHNCIPDEHYVQTLLSMSGLEHELEKRTLTYTSWNRSKNVKGKQTWHPITFEYVNGSPKQINAIKGINHVDYQTEFRTEWCRCNSTFVPCYLFARKFSRGAAMRILTEGFVGTFNAASLLVQNSL</sequence>
<reference evidence="6" key="2">
    <citation type="submission" date="2023-04" db="EMBL/GenBank/DDBJ databases">
        <authorList>
            <person name="Bruccoleri R.E."/>
            <person name="Oakeley E.J."/>
            <person name="Faust A.-M."/>
            <person name="Dessus-Babus S."/>
            <person name="Altorfer M."/>
            <person name="Burckhardt D."/>
            <person name="Oertli M."/>
            <person name="Naumann U."/>
            <person name="Petersen F."/>
            <person name="Wong J."/>
        </authorList>
    </citation>
    <scope>NUCLEOTIDE SEQUENCE</scope>
    <source>
        <strain evidence="6">GSM-AAB239-AS_SAM_17_03QT</strain>
        <tissue evidence="6">Leaf</tissue>
    </source>
</reference>
<evidence type="ECO:0008006" key="8">
    <source>
        <dbReference type="Google" id="ProtNLM"/>
    </source>
</evidence>
<reference evidence="6" key="1">
    <citation type="journal article" date="2023" name="GigaByte">
        <title>Genome assembly of the bearded iris, Iris pallida Lam.</title>
        <authorList>
            <person name="Bruccoleri R.E."/>
            <person name="Oakeley E.J."/>
            <person name="Faust A.M.E."/>
            <person name="Altorfer M."/>
            <person name="Dessus-Babus S."/>
            <person name="Burckhardt D."/>
            <person name="Oertli M."/>
            <person name="Naumann U."/>
            <person name="Petersen F."/>
            <person name="Wong J."/>
        </authorList>
    </citation>
    <scope>NUCLEOTIDE SEQUENCE</scope>
    <source>
        <strain evidence="6">GSM-AAB239-AS_SAM_17_03QT</strain>
    </source>
</reference>
<keyword evidence="7" id="KW-1185">Reference proteome</keyword>
<dbReference type="GO" id="GO:0016020">
    <property type="term" value="C:membrane"/>
    <property type="evidence" value="ECO:0007669"/>
    <property type="project" value="UniProtKB-SubCell"/>
</dbReference>
<dbReference type="AlphaFoldDB" id="A0AAX6H7B1"/>
<proteinExistence type="predicted"/>
<evidence type="ECO:0000256" key="5">
    <source>
        <dbReference type="ARBA" id="ARBA00023180"/>
    </source>
</evidence>
<dbReference type="EMBL" id="JANAVB010011998">
    <property type="protein sequence ID" value="KAJ6836604.1"/>
    <property type="molecule type" value="Genomic_DNA"/>
</dbReference>
<comment type="caution">
    <text evidence="6">The sequence shown here is derived from an EMBL/GenBank/DDBJ whole genome shotgun (WGS) entry which is preliminary data.</text>
</comment>
<organism evidence="6 7">
    <name type="scientific">Iris pallida</name>
    <name type="common">Sweet iris</name>
    <dbReference type="NCBI Taxonomy" id="29817"/>
    <lineage>
        <taxon>Eukaryota</taxon>
        <taxon>Viridiplantae</taxon>
        <taxon>Streptophyta</taxon>
        <taxon>Embryophyta</taxon>
        <taxon>Tracheophyta</taxon>
        <taxon>Spermatophyta</taxon>
        <taxon>Magnoliopsida</taxon>
        <taxon>Liliopsida</taxon>
        <taxon>Asparagales</taxon>
        <taxon>Iridaceae</taxon>
        <taxon>Iridoideae</taxon>
        <taxon>Irideae</taxon>
        <taxon>Iris</taxon>
    </lineage>
</organism>
<evidence type="ECO:0000256" key="1">
    <source>
        <dbReference type="ARBA" id="ARBA00004606"/>
    </source>
</evidence>
<keyword evidence="3" id="KW-0808">Transferase</keyword>
<keyword evidence="2" id="KW-0328">Glycosyltransferase</keyword>
<name>A0AAX6H7B1_IRIPA</name>